<organism evidence="4 5">
    <name type="scientific">Fusarium beomiforme</name>
    <dbReference type="NCBI Taxonomy" id="44412"/>
    <lineage>
        <taxon>Eukaryota</taxon>
        <taxon>Fungi</taxon>
        <taxon>Dikarya</taxon>
        <taxon>Ascomycota</taxon>
        <taxon>Pezizomycotina</taxon>
        <taxon>Sordariomycetes</taxon>
        <taxon>Hypocreomycetidae</taxon>
        <taxon>Hypocreales</taxon>
        <taxon>Nectriaceae</taxon>
        <taxon>Fusarium</taxon>
        <taxon>Fusarium burgessii species complex</taxon>
    </lineage>
</organism>
<protein>
    <submittedName>
        <fullName evidence="4">Disulfide-isomerase</fullName>
    </submittedName>
</protein>
<dbReference type="InterPro" id="IPR013766">
    <property type="entry name" value="Thioredoxin_domain"/>
</dbReference>
<name>A0A9P5ALI1_9HYPO</name>
<gene>
    <name evidence="4" type="ORF">FBEOM_5389</name>
</gene>
<dbReference type="Pfam" id="PF00085">
    <property type="entry name" value="Thioredoxin"/>
    <property type="match status" value="2"/>
</dbReference>
<evidence type="ECO:0000259" key="3">
    <source>
        <dbReference type="Pfam" id="PF00085"/>
    </source>
</evidence>
<dbReference type="GO" id="GO:0034976">
    <property type="term" value="P:response to endoplasmic reticulum stress"/>
    <property type="evidence" value="ECO:0007669"/>
    <property type="project" value="TreeGrafter"/>
</dbReference>
<accession>A0A9P5ALI1</accession>
<dbReference type="AlphaFoldDB" id="A0A9P5ALI1"/>
<dbReference type="PANTHER" id="PTHR18929">
    <property type="entry name" value="PROTEIN DISULFIDE ISOMERASE"/>
    <property type="match status" value="1"/>
</dbReference>
<dbReference type="SUPFAM" id="SSF52833">
    <property type="entry name" value="Thioredoxin-like"/>
    <property type="match status" value="4"/>
</dbReference>
<dbReference type="PANTHER" id="PTHR18929:SF246">
    <property type="entry name" value="PROTEIN DISULFIDE ISOMERASE-LIKE 1-4"/>
    <property type="match status" value="1"/>
</dbReference>
<dbReference type="Gene3D" id="3.40.30.10">
    <property type="entry name" value="Glutaredoxin"/>
    <property type="match status" value="5"/>
</dbReference>
<reference evidence="4" key="2">
    <citation type="submission" date="2020-02" db="EMBL/GenBank/DDBJ databases">
        <title>Identification and distribution of gene clusters putatively required for synthesis of sphingolipid metabolism inhibitors in phylogenetically diverse species of the filamentous fungus Fusarium.</title>
        <authorList>
            <person name="Kim H.-S."/>
            <person name="Busman M."/>
            <person name="Brown D.W."/>
            <person name="Divon H."/>
            <person name="Uhlig S."/>
            <person name="Proctor R.H."/>
        </authorList>
    </citation>
    <scope>NUCLEOTIDE SEQUENCE</scope>
    <source>
        <strain evidence="4">NRRL 25174</strain>
    </source>
</reference>
<dbReference type="Pfam" id="PF13848">
    <property type="entry name" value="Thioredoxin_6"/>
    <property type="match status" value="1"/>
</dbReference>
<keyword evidence="5" id="KW-1185">Reference proteome</keyword>
<feature type="domain" description="Thioredoxin" evidence="3">
    <location>
        <begin position="329"/>
        <end position="421"/>
    </location>
</feature>
<dbReference type="GO" id="GO:0006457">
    <property type="term" value="P:protein folding"/>
    <property type="evidence" value="ECO:0007669"/>
    <property type="project" value="TreeGrafter"/>
</dbReference>
<feature type="signal peptide" evidence="2">
    <location>
        <begin position="1"/>
        <end position="17"/>
    </location>
</feature>
<dbReference type="GO" id="GO:0005783">
    <property type="term" value="C:endoplasmic reticulum"/>
    <property type="evidence" value="ECO:0007669"/>
    <property type="project" value="TreeGrafter"/>
</dbReference>
<dbReference type="CDD" id="cd02981">
    <property type="entry name" value="PDI_b_family"/>
    <property type="match status" value="1"/>
</dbReference>
<comment type="caution">
    <text evidence="4">The sequence shown here is derived from an EMBL/GenBank/DDBJ whole genome shotgun (WGS) entry which is preliminary data.</text>
</comment>
<keyword evidence="2" id="KW-0732">Signal</keyword>
<feature type="chain" id="PRO_5040149116" evidence="2">
    <location>
        <begin position="18"/>
        <end position="457"/>
    </location>
</feature>
<dbReference type="GO" id="GO:0003756">
    <property type="term" value="F:protein disulfide isomerase activity"/>
    <property type="evidence" value="ECO:0007669"/>
    <property type="project" value="TreeGrafter"/>
</dbReference>
<evidence type="ECO:0000313" key="4">
    <source>
        <dbReference type="EMBL" id="KAF4340673.1"/>
    </source>
</evidence>
<reference evidence="4" key="1">
    <citation type="journal article" date="2017" name="Mycologia">
        <title>Fusarium algeriense, sp. nov., a novel toxigenic crown rot pathogen of durum wheat from Algeria is nested in the Fusarium burgessii species complex.</title>
        <authorList>
            <person name="Laraba I."/>
            <person name="Keddad A."/>
            <person name="Boureghda H."/>
            <person name="Abdallah N."/>
            <person name="Vaughan M.M."/>
            <person name="Proctor R.H."/>
            <person name="Busman M."/>
            <person name="O'Donnell K."/>
        </authorList>
    </citation>
    <scope>NUCLEOTIDE SEQUENCE</scope>
    <source>
        <strain evidence="4">NRRL 25174</strain>
    </source>
</reference>
<dbReference type="InterPro" id="IPR036249">
    <property type="entry name" value="Thioredoxin-like_sf"/>
</dbReference>
<evidence type="ECO:0000256" key="2">
    <source>
        <dbReference type="SAM" id="SignalP"/>
    </source>
</evidence>
<dbReference type="Proteomes" id="UP000730481">
    <property type="component" value="Unassembled WGS sequence"/>
</dbReference>
<dbReference type="EMBL" id="PVQB02000231">
    <property type="protein sequence ID" value="KAF4340673.1"/>
    <property type="molecule type" value="Genomic_DNA"/>
</dbReference>
<dbReference type="CDD" id="cd02961">
    <property type="entry name" value="PDI_a_family"/>
    <property type="match status" value="1"/>
</dbReference>
<evidence type="ECO:0000256" key="1">
    <source>
        <dbReference type="ARBA" id="ARBA00006347"/>
    </source>
</evidence>
<feature type="domain" description="Thioredoxin" evidence="3">
    <location>
        <begin position="28"/>
        <end position="114"/>
    </location>
</feature>
<comment type="similarity">
    <text evidence="1">Belongs to the protein disulfide isomerase family.</text>
</comment>
<proteinExistence type="inferred from homology"/>
<evidence type="ECO:0000313" key="5">
    <source>
        <dbReference type="Proteomes" id="UP000730481"/>
    </source>
</evidence>
<sequence length="457" mass="51019">MRSQALFLASLWATATCIDLRKIELDILVSSRQALILFTADGCNECSRVQLELDKTSLKLPTLPIASVNCQKEPEACDESKVFSVPTLKFTTGNGQLVTYKEGFNSSSIIRYIERQSGSPVKLLTQDSYLNFRTSSPVTVVAFFSSSASEEDRDAFKSVAKRWRTQYSFGSVDVDEASASSSIIVHVGYNDDAVTYQERFNADDIEAFLREATTPLIQDFDPEVYEEIIKAGKPIAQVFFSPLADKAELIKSLVPLAKKYKDQMSFATVLSSDYPSRESRPYPMNLTTTDFEADTIAGHIEAYLNGALKPTIKSEAVPEPSKLQPFLTTLVGSTFDEFVFDTSRDILVQFQIQWCKYCKGLNEQMNRLGSKYVEAGLSDKVAVATVDVEANDVPIRIDSYPSIRLYRAKTNEVVSFQGDFNKMLTVQELDWFVSTEGDHGVSVMPQDTNVARSRDEL</sequence>
<dbReference type="OrthoDB" id="427280at2759"/>